<feature type="non-terminal residue" evidence="1">
    <location>
        <position position="1"/>
    </location>
</feature>
<reference evidence="1" key="1">
    <citation type="journal article" date="2014" name="Front. Microbiol.">
        <title>High frequency of phylogenetically diverse reductive dehalogenase-homologous genes in deep subseafloor sedimentary metagenomes.</title>
        <authorList>
            <person name="Kawai M."/>
            <person name="Futagami T."/>
            <person name="Toyoda A."/>
            <person name="Takaki Y."/>
            <person name="Nishi S."/>
            <person name="Hori S."/>
            <person name="Arai W."/>
            <person name="Tsubouchi T."/>
            <person name="Morono Y."/>
            <person name="Uchiyama I."/>
            <person name="Ito T."/>
            <person name="Fujiyama A."/>
            <person name="Inagaki F."/>
            <person name="Takami H."/>
        </authorList>
    </citation>
    <scope>NUCLEOTIDE SEQUENCE</scope>
    <source>
        <strain evidence="1">Expedition CK06-06</strain>
    </source>
</reference>
<protein>
    <submittedName>
        <fullName evidence="1">Uncharacterized protein</fullName>
    </submittedName>
</protein>
<gene>
    <name evidence="1" type="ORF">S03H2_23057</name>
</gene>
<sequence>FSVIETKKYFRINFVENQGELLERIRRKV</sequence>
<name>X1GKM6_9ZZZZ</name>
<accession>X1GKM6</accession>
<organism evidence="1">
    <name type="scientific">marine sediment metagenome</name>
    <dbReference type="NCBI Taxonomy" id="412755"/>
    <lineage>
        <taxon>unclassified sequences</taxon>
        <taxon>metagenomes</taxon>
        <taxon>ecological metagenomes</taxon>
    </lineage>
</organism>
<comment type="caution">
    <text evidence="1">The sequence shown here is derived from an EMBL/GenBank/DDBJ whole genome shotgun (WGS) entry which is preliminary data.</text>
</comment>
<proteinExistence type="predicted"/>
<dbReference type="EMBL" id="BARU01012519">
    <property type="protein sequence ID" value="GAH42174.1"/>
    <property type="molecule type" value="Genomic_DNA"/>
</dbReference>
<dbReference type="AlphaFoldDB" id="X1GKM6"/>
<evidence type="ECO:0000313" key="1">
    <source>
        <dbReference type="EMBL" id="GAH42174.1"/>
    </source>
</evidence>